<name>A0ABY2D908_9GAMM</name>
<protein>
    <submittedName>
        <fullName evidence="1">Uncharacterized protein</fullName>
    </submittedName>
</protein>
<sequence length="183" mass="20103">MTDSLQRSVKGTLPSQKHDQQIQVAIETYLQARSEILALGREVPERIGGNDNIIGRIGEFIGLRFLEALGQRPARVSGSANPGYDLVEGACRTQVKAITHENQRGRSVRLTPGWTQFLLMELGEHYTPDRIGLLTLEQQQQALGAGFAKTETPVVSLTMLSAKGLIGSYGRVYDREEIEALGI</sequence>
<gene>
    <name evidence="1" type="ORF">E0702_05100</name>
</gene>
<dbReference type="Proteomes" id="UP000294823">
    <property type="component" value="Unassembled WGS sequence"/>
</dbReference>
<dbReference type="RefSeq" id="WP_132041894.1">
    <property type="nucleotide sequence ID" value="NZ_SLTR01000004.1"/>
</dbReference>
<keyword evidence="2" id="KW-1185">Reference proteome</keyword>
<organism evidence="1 2">
    <name type="scientific">Halomonas marinisediminis</name>
    <dbReference type="NCBI Taxonomy" id="2546095"/>
    <lineage>
        <taxon>Bacteria</taxon>
        <taxon>Pseudomonadati</taxon>
        <taxon>Pseudomonadota</taxon>
        <taxon>Gammaproteobacteria</taxon>
        <taxon>Oceanospirillales</taxon>
        <taxon>Halomonadaceae</taxon>
        <taxon>Halomonas</taxon>
    </lineage>
</organism>
<reference evidence="1 2" key="1">
    <citation type="submission" date="2019-03" db="EMBL/GenBank/DDBJ databases">
        <title>Halomonas marinisediminis sp. nov., a moderately halophilic bacterium isolated from the Bohai Gulf.</title>
        <authorList>
            <person name="Ji X."/>
        </authorList>
    </citation>
    <scope>NUCLEOTIDE SEQUENCE [LARGE SCALE GENOMIC DNA]</scope>
    <source>
        <strain evidence="1 2">204</strain>
    </source>
</reference>
<dbReference type="EMBL" id="SLTR01000004">
    <property type="protein sequence ID" value="TDB04428.1"/>
    <property type="molecule type" value="Genomic_DNA"/>
</dbReference>
<proteinExistence type="predicted"/>
<evidence type="ECO:0000313" key="1">
    <source>
        <dbReference type="EMBL" id="TDB04428.1"/>
    </source>
</evidence>
<accession>A0ABY2D908</accession>
<evidence type="ECO:0000313" key="2">
    <source>
        <dbReference type="Proteomes" id="UP000294823"/>
    </source>
</evidence>
<comment type="caution">
    <text evidence="1">The sequence shown here is derived from an EMBL/GenBank/DDBJ whole genome shotgun (WGS) entry which is preliminary data.</text>
</comment>